<dbReference type="Gene3D" id="1.20.58.80">
    <property type="entry name" value="Phosphotransferase system, lactose/cellobiose-type IIA subunit"/>
    <property type="match status" value="1"/>
</dbReference>
<accession>A0AAW2H6V2</accession>
<evidence type="ECO:0000256" key="4">
    <source>
        <dbReference type="ARBA" id="ARBA00022683"/>
    </source>
</evidence>
<dbReference type="PANTHER" id="PTHR38435:SF1">
    <property type="entry name" value="DUF871 DOMAIN-CONTAINING PROTEIN"/>
    <property type="match status" value="1"/>
</dbReference>
<dbReference type="Gene3D" id="3.20.20.70">
    <property type="entry name" value="Aldolase class I"/>
    <property type="match status" value="1"/>
</dbReference>
<dbReference type="InterPro" id="IPR008589">
    <property type="entry name" value="MupG"/>
</dbReference>
<keyword evidence="3" id="KW-0808">Transferase</keyword>
<dbReference type="CDD" id="cd00215">
    <property type="entry name" value="PTS_IIA_lac"/>
    <property type="match status" value="1"/>
</dbReference>
<dbReference type="Pfam" id="PF02255">
    <property type="entry name" value="PTS_IIA"/>
    <property type="match status" value="1"/>
</dbReference>
<dbReference type="InterPro" id="IPR036542">
    <property type="entry name" value="PTS_IIA_lac/cel_sf"/>
</dbReference>
<dbReference type="Pfam" id="PF05913">
    <property type="entry name" value="MupG_C"/>
    <property type="match status" value="1"/>
</dbReference>
<dbReference type="SUPFAM" id="SSF51445">
    <property type="entry name" value="(Trans)glycosidases"/>
    <property type="match status" value="1"/>
</dbReference>
<evidence type="ECO:0000313" key="6">
    <source>
        <dbReference type="EMBL" id="KAL0265474.1"/>
    </source>
</evidence>
<protein>
    <recommendedName>
        <fullName evidence="5">6-phospho-N-acetylmuramidase C-terminal domain-containing protein</fullName>
    </recommendedName>
</protein>
<name>A0AAW2H6V2_9NEOP</name>
<dbReference type="InterPro" id="IPR013785">
    <property type="entry name" value="Aldolase_TIM"/>
</dbReference>
<dbReference type="InterPro" id="IPR029000">
    <property type="entry name" value="Cyclophilin-like_dom_sf"/>
</dbReference>
<proteinExistence type="predicted"/>
<sequence length="302" mass="33569">MDLETIAVEIVANSGSARSSIMEALKMARQSDYEEADKLLAEADQFLVEAHKAQTTLIRHEMKGELKGAELSILLIHAQDHLMTALLAQDLLYSALDLATLIETSLPYKQNAITTAAFVNSASATFGPWPLSCGLCTLEEHRHLPIDVQAKELFYTGLIDDVLIANAFAVEAELQKLKEVDGSLITLDVVTSSEILPVEKEILFEELHVYRGDKSAYSIRSAHPRLTKASASILPHNTKPLQRGDVFVQNDFIPRYKGEAHIALRPMENDGSMNVVGRISESNMRLLPFVQAWSKFRLKEIK</sequence>
<dbReference type="PROSITE" id="PS51095">
    <property type="entry name" value="PTS_EIIA_TYPE_3"/>
    <property type="match status" value="1"/>
</dbReference>
<dbReference type="PANTHER" id="PTHR38435">
    <property type="match status" value="1"/>
</dbReference>
<evidence type="ECO:0000256" key="3">
    <source>
        <dbReference type="ARBA" id="ARBA00022679"/>
    </source>
</evidence>
<dbReference type="InterPro" id="IPR043894">
    <property type="entry name" value="MupG_C"/>
</dbReference>
<dbReference type="GO" id="GO:0016740">
    <property type="term" value="F:transferase activity"/>
    <property type="evidence" value="ECO:0007669"/>
    <property type="project" value="UniProtKB-KW"/>
</dbReference>
<dbReference type="InterPro" id="IPR003188">
    <property type="entry name" value="PTS_IIA_lac/cel"/>
</dbReference>
<dbReference type="Gene3D" id="2.40.100.10">
    <property type="entry name" value="Cyclophilin-like"/>
    <property type="match status" value="1"/>
</dbReference>
<keyword evidence="1" id="KW-0813">Transport</keyword>
<keyword evidence="4" id="KW-0598">Phosphotransferase system</keyword>
<dbReference type="InterPro" id="IPR017853">
    <property type="entry name" value="GH"/>
</dbReference>
<keyword evidence="2" id="KW-0762">Sugar transport</keyword>
<dbReference type="EMBL" id="JARGDH010000023">
    <property type="protein sequence ID" value="KAL0265474.1"/>
    <property type="molecule type" value="Genomic_DNA"/>
</dbReference>
<feature type="domain" description="6-phospho-N-acetylmuramidase C-terminal" evidence="5">
    <location>
        <begin position="185"/>
        <end position="299"/>
    </location>
</feature>
<dbReference type="AlphaFoldDB" id="A0AAW2H6V2"/>
<evidence type="ECO:0000256" key="1">
    <source>
        <dbReference type="ARBA" id="ARBA00022448"/>
    </source>
</evidence>
<gene>
    <name evidence="6" type="ORF">PYX00_010977</name>
</gene>
<dbReference type="GO" id="GO:0009401">
    <property type="term" value="P:phosphoenolpyruvate-dependent sugar phosphotransferase system"/>
    <property type="evidence" value="ECO:0007669"/>
    <property type="project" value="UniProtKB-KW"/>
</dbReference>
<dbReference type="SUPFAM" id="SSF46973">
    <property type="entry name" value="Enzyme IIa from lactose specific PTS, IIa-lac"/>
    <property type="match status" value="1"/>
</dbReference>
<reference evidence="6" key="1">
    <citation type="journal article" date="2024" name="Gigascience">
        <title>Chromosome-level genome of the poultry shaft louse Menopon gallinae provides insight into the host-switching and adaptive evolution of parasitic lice.</title>
        <authorList>
            <person name="Xu Y."/>
            <person name="Ma L."/>
            <person name="Liu S."/>
            <person name="Liang Y."/>
            <person name="Liu Q."/>
            <person name="He Z."/>
            <person name="Tian L."/>
            <person name="Duan Y."/>
            <person name="Cai W."/>
            <person name="Li H."/>
            <person name="Song F."/>
        </authorList>
    </citation>
    <scope>NUCLEOTIDE SEQUENCE</scope>
    <source>
        <strain evidence="6">Cailab_2023a</strain>
    </source>
</reference>
<organism evidence="6">
    <name type="scientific">Menopon gallinae</name>
    <name type="common">poultry shaft louse</name>
    <dbReference type="NCBI Taxonomy" id="328185"/>
    <lineage>
        <taxon>Eukaryota</taxon>
        <taxon>Metazoa</taxon>
        <taxon>Ecdysozoa</taxon>
        <taxon>Arthropoda</taxon>
        <taxon>Hexapoda</taxon>
        <taxon>Insecta</taxon>
        <taxon>Pterygota</taxon>
        <taxon>Neoptera</taxon>
        <taxon>Paraneoptera</taxon>
        <taxon>Psocodea</taxon>
        <taxon>Troctomorpha</taxon>
        <taxon>Phthiraptera</taxon>
        <taxon>Amblycera</taxon>
        <taxon>Menoponidae</taxon>
        <taxon>Menopon</taxon>
    </lineage>
</organism>
<evidence type="ECO:0000259" key="5">
    <source>
        <dbReference type="Pfam" id="PF05913"/>
    </source>
</evidence>
<evidence type="ECO:0000256" key="2">
    <source>
        <dbReference type="ARBA" id="ARBA00022597"/>
    </source>
</evidence>
<dbReference type="SUPFAM" id="SSF50891">
    <property type="entry name" value="Cyclophilin-like"/>
    <property type="match status" value="1"/>
</dbReference>
<comment type="caution">
    <text evidence="6">The sequence shown here is derived from an EMBL/GenBank/DDBJ whole genome shotgun (WGS) entry which is preliminary data.</text>
</comment>